<dbReference type="PROSITE" id="PS01319">
    <property type="entry name" value="RBFA"/>
    <property type="match status" value="1"/>
</dbReference>
<proteinExistence type="inferred from homology"/>
<evidence type="ECO:0000313" key="2">
    <source>
        <dbReference type="EMBL" id="CUV03620.1"/>
    </source>
</evidence>
<dbReference type="Gene3D" id="3.30.300.20">
    <property type="match status" value="1"/>
</dbReference>
<dbReference type="AlphaFoldDB" id="A0A160VFI1"/>
<dbReference type="NCBIfam" id="TIGR00082">
    <property type="entry name" value="rbfA"/>
    <property type="match status" value="1"/>
</dbReference>
<feature type="compositionally biased region" description="Polar residues" evidence="1">
    <location>
        <begin position="123"/>
        <end position="133"/>
    </location>
</feature>
<dbReference type="InterPro" id="IPR000238">
    <property type="entry name" value="RbfA"/>
</dbReference>
<dbReference type="GO" id="GO:0005829">
    <property type="term" value="C:cytosol"/>
    <property type="evidence" value="ECO:0007669"/>
    <property type="project" value="TreeGrafter"/>
</dbReference>
<dbReference type="HAMAP" id="MF_00003">
    <property type="entry name" value="RbfA"/>
    <property type="match status" value="1"/>
</dbReference>
<dbReference type="InterPro" id="IPR020053">
    <property type="entry name" value="Ribosome-bd_factorA_CS"/>
</dbReference>
<dbReference type="Pfam" id="PF02033">
    <property type="entry name" value="RBFA"/>
    <property type="match status" value="1"/>
</dbReference>
<sequence length="148" mass="16487">MSRRTDRINEQLREEISTLLVRQIKDPRLNAVVSITRVEASSDLRNARVYISVLGNDKAKQEALEGIQSAASFLRRELRDRLNMKHTPFLSYHLDGSIEEADQLFRLMNQINPDESAGETYDSESSPITSTENPLEIAPGATNTAGGG</sequence>
<dbReference type="InterPro" id="IPR023799">
    <property type="entry name" value="RbfA_dom_sf"/>
</dbReference>
<protein>
    <submittedName>
        <fullName evidence="2">Ribosome-binding factor A</fullName>
    </submittedName>
</protein>
<dbReference type="PANTHER" id="PTHR33515">
    <property type="entry name" value="RIBOSOME-BINDING FACTOR A, CHLOROPLASTIC-RELATED"/>
    <property type="match status" value="1"/>
</dbReference>
<dbReference type="EMBL" id="FAXA01000448">
    <property type="protein sequence ID" value="CUV03620.1"/>
    <property type="molecule type" value="Genomic_DNA"/>
</dbReference>
<dbReference type="InterPro" id="IPR015946">
    <property type="entry name" value="KH_dom-like_a/b"/>
</dbReference>
<accession>A0A160VFI1</accession>
<organism evidence="2">
    <name type="scientific">hydrothermal vent metagenome</name>
    <dbReference type="NCBI Taxonomy" id="652676"/>
    <lineage>
        <taxon>unclassified sequences</taxon>
        <taxon>metagenomes</taxon>
        <taxon>ecological metagenomes</taxon>
    </lineage>
</organism>
<dbReference type="SUPFAM" id="SSF89919">
    <property type="entry name" value="Ribosome-binding factor A, RbfA"/>
    <property type="match status" value="1"/>
</dbReference>
<evidence type="ECO:0000256" key="1">
    <source>
        <dbReference type="SAM" id="MobiDB-lite"/>
    </source>
</evidence>
<reference evidence="2" key="1">
    <citation type="submission" date="2015-10" db="EMBL/GenBank/DDBJ databases">
        <authorList>
            <person name="Gilbert D.G."/>
        </authorList>
    </citation>
    <scope>NUCLEOTIDE SEQUENCE</scope>
</reference>
<name>A0A160VFI1_9ZZZZ</name>
<gene>
    <name evidence="2" type="ORF">MGWOODY_Clf2300</name>
</gene>
<dbReference type="PANTHER" id="PTHR33515:SF1">
    <property type="entry name" value="RIBOSOME-BINDING FACTOR A, CHLOROPLASTIC-RELATED"/>
    <property type="match status" value="1"/>
</dbReference>
<feature type="region of interest" description="Disordered" evidence="1">
    <location>
        <begin position="114"/>
        <end position="148"/>
    </location>
</feature>
<dbReference type="GO" id="GO:0043024">
    <property type="term" value="F:ribosomal small subunit binding"/>
    <property type="evidence" value="ECO:0007669"/>
    <property type="project" value="TreeGrafter"/>
</dbReference>
<dbReference type="GO" id="GO:0006364">
    <property type="term" value="P:rRNA processing"/>
    <property type="evidence" value="ECO:0007669"/>
    <property type="project" value="InterPro"/>
</dbReference>